<protein>
    <recommendedName>
        <fullName evidence="1">Fibrinogen C-terminal domain-containing protein</fullName>
    </recommendedName>
</protein>
<dbReference type="AlphaFoldDB" id="A0AAD4PMI1"/>
<dbReference type="SMART" id="SM00186">
    <property type="entry name" value="FBG"/>
    <property type="match status" value="1"/>
</dbReference>
<dbReference type="EMBL" id="JAJJHW010002585">
    <property type="protein sequence ID" value="KAH8372231.1"/>
    <property type="molecule type" value="Genomic_DNA"/>
</dbReference>
<dbReference type="Proteomes" id="UP001200034">
    <property type="component" value="Unassembled WGS sequence"/>
</dbReference>
<feature type="non-terminal residue" evidence="2">
    <location>
        <position position="1"/>
    </location>
</feature>
<keyword evidence="3" id="KW-1185">Reference proteome</keyword>
<proteinExistence type="predicted"/>
<dbReference type="InterPro" id="IPR002181">
    <property type="entry name" value="Fibrinogen_a/b/g_C_dom"/>
</dbReference>
<dbReference type="Gene3D" id="3.90.215.10">
    <property type="entry name" value="Gamma Fibrinogen, chain A, domain 1"/>
    <property type="match status" value="1"/>
</dbReference>
<sequence>QNDGVHRISVSGIDPFDVLCDSKLVGPGWMVIQQGIDGKEDFNKNWVAYREGFGSLDGEFFLGLEKIYRLTNSRRHELYLLHGPSTGALKFARYDDFKISDESSGYALSLGKFTGNPDMLSSSKKMKFSTYDRDNDNYSRSCAEMFKNGWWFNNCGGL</sequence>
<dbReference type="GO" id="GO:0005615">
    <property type="term" value="C:extracellular space"/>
    <property type="evidence" value="ECO:0007669"/>
    <property type="project" value="TreeGrafter"/>
</dbReference>
<evidence type="ECO:0000313" key="2">
    <source>
        <dbReference type="EMBL" id="KAH8372231.1"/>
    </source>
</evidence>
<organism evidence="2 3">
    <name type="scientific">Drosophila rubida</name>
    <dbReference type="NCBI Taxonomy" id="30044"/>
    <lineage>
        <taxon>Eukaryota</taxon>
        <taxon>Metazoa</taxon>
        <taxon>Ecdysozoa</taxon>
        <taxon>Arthropoda</taxon>
        <taxon>Hexapoda</taxon>
        <taxon>Insecta</taxon>
        <taxon>Pterygota</taxon>
        <taxon>Neoptera</taxon>
        <taxon>Endopterygota</taxon>
        <taxon>Diptera</taxon>
        <taxon>Brachycera</taxon>
        <taxon>Muscomorpha</taxon>
        <taxon>Ephydroidea</taxon>
        <taxon>Drosophilidae</taxon>
        <taxon>Drosophila</taxon>
    </lineage>
</organism>
<evidence type="ECO:0000313" key="3">
    <source>
        <dbReference type="Proteomes" id="UP001200034"/>
    </source>
</evidence>
<dbReference type="PANTHER" id="PTHR19143">
    <property type="entry name" value="FIBRINOGEN/TENASCIN/ANGIOPOEITIN"/>
    <property type="match status" value="1"/>
</dbReference>
<dbReference type="PROSITE" id="PS51406">
    <property type="entry name" value="FIBRINOGEN_C_2"/>
    <property type="match status" value="1"/>
</dbReference>
<dbReference type="SUPFAM" id="SSF56496">
    <property type="entry name" value="Fibrinogen C-terminal domain-like"/>
    <property type="match status" value="1"/>
</dbReference>
<feature type="domain" description="Fibrinogen C-terminal" evidence="1">
    <location>
        <begin position="1"/>
        <end position="158"/>
    </location>
</feature>
<dbReference type="InterPro" id="IPR036056">
    <property type="entry name" value="Fibrinogen-like_C"/>
</dbReference>
<gene>
    <name evidence="2" type="ORF">KR093_010677</name>
</gene>
<evidence type="ECO:0000259" key="1">
    <source>
        <dbReference type="PROSITE" id="PS51406"/>
    </source>
</evidence>
<reference evidence="2" key="1">
    <citation type="journal article" date="2021" name="Mol. Ecol. Resour.">
        <title>Phylogenomic analyses of the genus Drosophila reveals genomic signals of climate adaptation.</title>
        <authorList>
            <person name="Li F."/>
            <person name="Rane R.V."/>
            <person name="Luria V."/>
            <person name="Xiong Z."/>
            <person name="Chen J."/>
            <person name="Li Z."/>
            <person name="Catullo R.A."/>
            <person name="Griffin P.C."/>
            <person name="Schiffer M."/>
            <person name="Pearce S."/>
            <person name="Lee S.F."/>
            <person name="McElroy K."/>
            <person name="Stocker A."/>
            <person name="Shirriffs J."/>
            <person name="Cockerell F."/>
            <person name="Coppin C."/>
            <person name="Sgro C.M."/>
            <person name="Karger A."/>
            <person name="Cain J.W."/>
            <person name="Weber J.A."/>
            <person name="Santpere G."/>
            <person name="Kirschner M.W."/>
            <person name="Hoffmann A.A."/>
            <person name="Oakeshott J.G."/>
            <person name="Zhang G."/>
        </authorList>
    </citation>
    <scope>NUCLEOTIDE SEQUENCE</scope>
    <source>
        <strain evidence="2">BGI-SZ-2011g</strain>
    </source>
</reference>
<dbReference type="PANTHER" id="PTHR19143:SF458">
    <property type="entry name" value="FIBRINOGEN C-TERMINAL DOMAIN-CONTAINING PROTEIN-RELATED"/>
    <property type="match status" value="1"/>
</dbReference>
<dbReference type="InterPro" id="IPR014716">
    <property type="entry name" value="Fibrinogen_a/b/g_C_1"/>
</dbReference>
<comment type="caution">
    <text evidence="2">The sequence shown here is derived from an EMBL/GenBank/DDBJ whole genome shotgun (WGS) entry which is preliminary data.</text>
</comment>
<dbReference type="InterPro" id="IPR050373">
    <property type="entry name" value="Fibrinogen_C-term_domain"/>
</dbReference>
<name>A0AAD4PMI1_9MUSC</name>
<dbReference type="Pfam" id="PF00147">
    <property type="entry name" value="Fibrinogen_C"/>
    <property type="match status" value="1"/>
</dbReference>
<accession>A0AAD4PMI1</accession>